<dbReference type="HAMAP" id="MF_00258">
    <property type="entry name" value="Glu_racemase"/>
    <property type="match status" value="1"/>
</dbReference>
<reference evidence="9 10" key="1">
    <citation type="submission" date="2015-09" db="EMBL/GenBank/DDBJ databases">
        <title>Genome sequence of Oxobacter pfennigii DSM 3222.</title>
        <authorList>
            <person name="Poehlein A."/>
            <person name="Bengelsdorf F.R."/>
            <person name="Schiel-Bengelsdorf B."/>
            <person name="Duerre P."/>
            <person name="Daniel R."/>
        </authorList>
    </citation>
    <scope>NUCLEOTIDE SEQUENCE [LARGE SCALE GENOMIC DNA]</scope>
    <source>
        <strain evidence="9 10">DSM 3222</strain>
    </source>
</reference>
<sequence length="253" mass="28190">MKIGVFDSGHGGVTVLREALLMLPQEDYIYFADTLHVPYGEKSKEELKEYIMDAVDFLRNKGIKALIVACNTATSVAIKELRQKYDFPIIGMEPAVKPAIQNGGGKRVMVFATPLTLKEEKFHHLITQVDKNNIVDYLALPELVTFAENLEFSEGAIIPYLREKLSIFDISQYSTVVLGCTHFPLFKDSFEKVFSQATKIIDGSHGTVKRLIDVLEENNIMGGGNGKIEYYSSGGSKEDAHKFSNCLIRATSI</sequence>
<dbReference type="GO" id="GO:0071555">
    <property type="term" value="P:cell wall organization"/>
    <property type="evidence" value="ECO:0007669"/>
    <property type="project" value="UniProtKB-KW"/>
</dbReference>
<evidence type="ECO:0000256" key="3">
    <source>
        <dbReference type="ARBA" id="ARBA00022960"/>
    </source>
</evidence>
<feature type="active site" description="Proton donor/acceptor" evidence="8">
    <location>
        <position position="180"/>
    </location>
</feature>
<comment type="similarity">
    <text evidence="8">Belongs to the aspartate/glutamate racemases family.</text>
</comment>
<dbReference type="Pfam" id="PF01177">
    <property type="entry name" value="Asp_Glu_race"/>
    <property type="match status" value="1"/>
</dbReference>
<evidence type="ECO:0000256" key="8">
    <source>
        <dbReference type="HAMAP-Rule" id="MF_00258"/>
    </source>
</evidence>
<comment type="pathway">
    <text evidence="8">Cell wall biogenesis; peptidoglycan biosynthesis.</text>
</comment>
<dbReference type="UniPathway" id="UPA00219"/>
<evidence type="ECO:0000313" key="10">
    <source>
        <dbReference type="Proteomes" id="UP000050326"/>
    </source>
</evidence>
<dbReference type="EMBL" id="LKET01000051">
    <property type="protein sequence ID" value="KPU42754.1"/>
    <property type="molecule type" value="Genomic_DNA"/>
</dbReference>
<dbReference type="NCBIfam" id="TIGR00067">
    <property type="entry name" value="glut_race"/>
    <property type="match status" value="1"/>
</dbReference>
<dbReference type="Proteomes" id="UP000050326">
    <property type="component" value="Unassembled WGS sequence"/>
</dbReference>
<dbReference type="PATRIC" id="fig|36849.3.peg.3721"/>
<dbReference type="GO" id="GO:0009252">
    <property type="term" value="P:peptidoglycan biosynthetic process"/>
    <property type="evidence" value="ECO:0007669"/>
    <property type="project" value="UniProtKB-UniRule"/>
</dbReference>
<name>A0A0P8W2M2_9CLOT</name>
<proteinExistence type="inferred from homology"/>
<dbReference type="STRING" id="36849.OXPF_35140"/>
<dbReference type="InterPro" id="IPR015942">
    <property type="entry name" value="Asp/Glu/hydantoin_racemase"/>
</dbReference>
<dbReference type="EC" id="5.1.1.3" evidence="2 8"/>
<dbReference type="PANTHER" id="PTHR21198">
    <property type="entry name" value="GLUTAMATE RACEMASE"/>
    <property type="match status" value="1"/>
</dbReference>
<comment type="caution">
    <text evidence="9">The sequence shown here is derived from an EMBL/GenBank/DDBJ whole genome shotgun (WGS) entry which is preliminary data.</text>
</comment>
<dbReference type="PROSITE" id="PS00923">
    <property type="entry name" value="ASP_GLU_RACEMASE_1"/>
    <property type="match status" value="1"/>
</dbReference>
<dbReference type="RefSeq" id="WP_054876504.1">
    <property type="nucleotide sequence ID" value="NZ_LKET01000051.1"/>
</dbReference>
<dbReference type="GO" id="GO:0008360">
    <property type="term" value="P:regulation of cell shape"/>
    <property type="evidence" value="ECO:0007669"/>
    <property type="project" value="UniProtKB-KW"/>
</dbReference>
<organism evidence="9 10">
    <name type="scientific">Oxobacter pfennigii</name>
    <dbReference type="NCBI Taxonomy" id="36849"/>
    <lineage>
        <taxon>Bacteria</taxon>
        <taxon>Bacillati</taxon>
        <taxon>Bacillota</taxon>
        <taxon>Clostridia</taxon>
        <taxon>Eubacteriales</taxon>
        <taxon>Clostridiaceae</taxon>
        <taxon>Oxobacter</taxon>
    </lineage>
</organism>
<dbReference type="OrthoDB" id="9801055at2"/>
<accession>A0A0P8W2M2</accession>
<evidence type="ECO:0000256" key="6">
    <source>
        <dbReference type="ARBA" id="ARBA00023316"/>
    </source>
</evidence>
<keyword evidence="10" id="KW-1185">Reference proteome</keyword>
<keyword evidence="4 8" id="KW-0573">Peptidoglycan synthesis</keyword>
<evidence type="ECO:0000256" key="5">
    <source>
        <dbReference type="ARBA" id="ARBA00023235"/>
    </source>
</evidence>
<dbReference type="AlphaFoldDB" id="A0A0P8W2M2"/>
<evidence type="ECO:0000256" key="1">
    <source>
        <dbReference type="ARBA" id="ARBA00001602"/>
    </source>
</evidence>
<dbReference type="InterPro" id="IPR004391">
    <property type="entry name" value="Glu_race"/>
</dbReference>
<dbReference type="PANTHER" id="PTHR21198:SF3">
    <property type="entry name" value="GLUTAMATE RACEMASE"/>
    <property type="match status" value="1"/>
</dbReference>
<feature type="binding site" evidence="8">
    <location>
        <begin position="181"/>
        <end position="182"/>
    </location>
    <ligand>
        <name>substrate</name>
    </ligand>
</feature>
<dbReference type="Gene3D" id="3.40.50.1860">
    <property type="match status" value="2"/>
</dbReference>
<dbReference type="SUPFAM" id="SSF53681">
    <property type="entry name" value="Aspartate/glutamate racemase"/>
    <property type="match status" value="2"/>
</dbReference>
<feature type="binding site" evidence="8">
    <location>
        <begin position="7"/>
        <end position="8"/>
    </location>
    <ligand>
        <name>substrate</name>
    </ligand>
</feature>
<dbReference type="InterPro" id="IPR001920">
    <property type="entry name" value="Asp/Glu_race"/>
</dbReference>
<comment type="function">
    <text evidence="8">Provides the (R)-glutamate required for cell wall biosynthesis.</text>
</comment>
<keyword evidence="5 8" id="KW-0413">Isomerase</keyword>
<evidence type="ECO:0000256" key="4">
    <source>
        <dbReference type="ARBA" id="ARBA00022984"/>
    </source>
</evidence>
<feature type="active site" description="Proton donor/acceptor" evidence="8">
    <location>
        <position position="70"/>
    </location>
</feature>
<evidence type="ECO:0000313" key="9">
    <source>
        <dbReference type="EMBL" id="KPU42754.1"/>
    </source>
</evidence>
<dbReference type="InterPro" id="IPR018187">
    <property type="entry name" value="Asp/Glu_racemase_AS_1"/>
</dbReference>
<protein>
    <recommendedName>
        <fullName evidence="7 8">Glutamate racemase</fullName>
        <ecNumber evidence="2 8">5.1.1.3</ecNumber>
    </recommendedName>
</protein>
<dbReference type="GO" id="GO:0008881">
    <property type="term" value="F:glutamate racemase activity"/>
    <property type="evidence" value="ECO:0007669"/>
    <property type="project" value="UniProtKB-UniRule"/>
</dbReference>
<dbReference type="FunFam" id="3.40.50.1860:FF:000002">
    <property type="entry name" value="Glutamate racemase"/>
    <property type="match status" value="1"/>
</dbReference>
<comment type="catalytic activity">
    <reaction evidence="1 8">
        <text>L-glutamate = D-glutamate</text>
        <dbReference type="Rhea" id="RHEA:12813"/>
        <dbReference type="ChEBI" id="CHEBI:29985"/>
        <dbReference type="ChEBI" id="CHEBI:29986"/>
        <dbReference type="EC" id="5.1.1.3"/>
    </reaction>
</comment>
<keyword evidence="6 8" id="KW-0961">Cell wall biogenesis/degradation</keyword>
<feature type="binding site" evidence="8">
    <location>
        <begin position="39"/>
        <end position="40"/>
    </location>
    <ligand>
        <name>substrate</name>
    </ligand>
</feature>
<evidence type="ECO:0000256" key="7">
    <source>
        <dbReference type="ARBA" id="ARBA00070053"/>
    </source>
</evidence>
<feature type="binding site" evidence="8">
    <location>
        <begin position="71"/>
        <end position="72"/>
    </location>
    <ligand>
        <name>substrate</name>
    </ligand>
</feature>
<gene>
    <name evidence="9" type="primary">yrpC</name>
    <name evidence="8" type="synonym">murI</name>
    <name evidence="9" type="ORF">OXPF_35140</name>
</gene>
<evidence type="ECO:0000256" key="2">
    <source>
        <dbReference type="ARBA" id="ARBA00013090"/>
    </source>
</evidence>
<keyword evidence="3 8" id="KW-0133">Cell shape</keyword>